<protein>
    <submittedName>
        <fullName evidence="2">Uncharacterized protein</fullName>
    </submittedName>
</protein>
<proteinExistence type="predicted"/>
<organism evidence="2 3">
    <name type="scientific">Streptomyces misionensis</name>
    <dbReference type="NCBI Taxonomy" id="67331"/>
    <lineage>
        <taxon>Bacteria</taxon>
        <taxon>Bacillati</taxon>
        <taxon>Actinomycetota</taxon>
        <taxon>Actinomycetes</taxon>
        <taxon>Kitasatosporales</taxon>
        <taxon>Streptomycetaceae</taxon>
        <taxon>Streptomyces</taxon>
    </lineage>
</organism>
<feature type="region of interest" description="Disordered" evidence="1">
    <location>
        <begin position="1"/>
        <end position="40"/>
    </location>
</feature>
<feature type="compositionally biased region" description="Polar residues" evidence="1">
    <location>
        <begin position="8"/>
        <end position="30"/>
    </location>
</feature>
<accession>A0A1H5K140</accession>
<dbReference type="EMBL" id="FNTD01000005">
    <property type="protein sequence ID" value="SEE58503.1"/>
    <property type="molecule type" value="Genomic_DNA"/>
</dbReference>
<sequence>MRNETAEQNRYQRALSAQTSASRDPSTSGQAGFWEFNAKV</sequence>
<evidence type="ECO:0000313" key="3">
    <source>
        <dbReference type="Proteomes" id="UP000182375"/>
    </source>
</evidence>
<feature type="non-terminal residue" evidence="2">
    <location>
        <position position="40"/>
    </location>
</feature>
<evidence type="ECO:0000313" key="2">
    <source>
        <dbReference type="EMBL" id="SEE58503.1"/>
    </source>
</evidence>
<name>A0A1H5K140_9ACTN</name>
<dbReference type="AlphaFoldDB" id="A0A1H5K140"/>
<gene>
    <name evidence="2" type="ORF">SAMN04490357_7651</name>
</gene>
<dbReference type="STRING" id="67331.SAMN04490357_7651"/>
<evidence type="ECO:0000256" key="1">
    <source>
        <dbReference type="SAM" id="MobiDB-lite"/>
    </source>
</evidence>
<dbReference type="Proteomes" id="UP000182375">
    <property type="component" value="Unassembled WGS sequence"/>
</dbReference>
<reference evidence="2 3" key="1">
    <citation type="submission" date="2016-10" db="EMBL/GenBank/DDBJ databases">
        <authorList>
            <person name="de Groot N.N."/>
        </authorList>
    </citation>
    <scope>NUCLEOTIDE SEQUENCE [LARGE SCALE GENOMIC DNA]</scope>
    <source>
        <strain evidence="2 3">DSM 40306</strain>
    </source>
</reference>